<dbReference type="Proteomes" id="UP001066276">
    <property type="component" value="Chromosome 12"/>
</dbReference>
<evidence type="ECO:0000313" key="2">
    <source>
        <dbReference type="Proteomes" id="UP001066276"/>
    </source>
</evidence>
<name>A0AAV7KSN1_PLEWA</name>
<dbReference type="EMBL" id="JANPWB010000016">
    <property type="protein sequence ID" value="KAJ1081254.1"/>
    <property type="molecule type" value="Genomic_DNA"/>
</dbReference>
<comment type="caution">
    <text evidence="1">The sequence shown here is derived from an EMBL/GenBank/DDBJ whole genome shotgun (WGS) entry which is preliminary data.</text>
</comment>
<organism evidence="1 2">
    <name type="scientific">Pleurodeles waltl</name>
    <name type="common">Iberian ribbed newt</name>
    <dbReference type="NCBI Taxonomy" id="8319"/>
    <lineage>
        <taxon>Eukaryota</taxon>
        <taxon>Metazoa</taxon>
        <taxon>Chordata</taxon>
        <taxon>Craniata</taxon>
        <taxon>Vertebrata</taxon>
        <taxon>Euteleostomi</taxon>
        <taxon>Amphibia</taxon>
        <taxon>Batrachia</taxon>
        <taxon>Caudata</taxon>
        <taxon>Salamandroidea</taxon>
        <taxon>Salamandridae</taxon>
        <taxon>Pleurodelinae</taxon>
        <taxon>Pleurodeles</taxon>
    </lineage>
</organism>
<keyword evidence="2" id="KW-1185">Reference proteome</keyword>
<reference evidence="1" key="1">
    <citation type="journal article" date="2022" name="bioRxiv">
        <title>Sequencing and chromosome-scale assembly of the giantPleurodeles waltlgenome.</title>
        <authorList>
            <person name="Brown T."/>
            <person name="Elewa A."/>
            <person name="Iarovenko S."/>
            <person name="Subramanian E."/>
            <person name="Araus A.J."/>
            <person name="Petzold A."/>
            <person name="Susuki M."/>
            <person name="Suzuki K.-i.T."/>
            <person name="Hayashi T."/>
            <person name="Toyoda A."/>
            <person name="Oliveira C."/>
            <person name="Osipova E."/>
            <person name="Leigh N.D."/>
            <person name="Simon A."/>
            <person name="Yun M.H."/>
        </authorList>
    </citation>
    <scope>NUCLEOTIDE SEQUENCE</scope>
    <source>
        <strain evidence="1">20211129_DDA</strain>
        <tissue evidence="1">Liver</tissue>
    </source>
</reference>
<accession>A0AAV7KSN1</accession>
<evidence type="ECO:0000313" key="1">
    <source>
        <dbReference type="EMBL" id="KAJ1081254.1"/>
    </source>
</evidence>
<gene>
    <name evidence="1" type="ORF">NDU88_001437</name>
</gene>
<protein>
    <submittedName>
        <fullName evidence="1">Uncharacterized protein</fullName>
    </submittedName>
</protein>
<dbReference type="AlphaFoldDB" id="A0AAV7KSN1"/>
<sequence>MDLWLGEFKDDTNLSGLPGGAYVGKNQRKIGLPRGAYVGKNQRKIGFSGNLVRLQGGTGKKTEECLGFSGNLVRLQGGTGKKTEECLGKYISVFWGFLY</sequence>
<proteinExistence type="predicted"/>